<accession>A0ABQ1YRE1</accession>
<evidence type="ECO:0000259" key="2">
    <source>
        <dbReference type="PROSITE" id="PS51831"/>
    </source>
</evidence>
<dbReference type="PANTHER" id="PTHR11373:SF32">
    <property type="entry name" value="DEOXYGUANOSINETRIPHOSPHATE TRIPHOSPHOHYDROLASE"/>
    <property type="match status" value="1"/>
</dbReference>
<dbReference type="Gene3D" id="1.10.3210.10">
    <property type="entry name" value="Hypothetical protein af1432"/>
    <property type="match status" value="1"/>
</dbReference>
<proteinExistence type="predicted"/>
<dbReference type="PROSITE" id="PS51831">
    <property type="entry name" value="HD"/>
    <property type="match status" value="1"/>
</dbReference>
<dbReference type="InterPro" id="IPR006674">
    <property type="entry name" value="HD_domain"/>
</dbReference>
<organism evidence="3 4">
    <name type="scientific">Paenibacillus segetis</name>
    <dbReference type="NCBI Taxonomy" id="1325360"/>
    <lineage>
        <taxon>Bacteria</taxon>
        <taxon>Bacillati</taxon>
        <taxon>Bacillota</taxon>
        <taxon>Bacilli</taxon>
        <taxon>Bacillales</taxon>
        <taxon>Paenibacillaceae</taxon>
        <taxon>Paenibacillus</taxon>
    </lineage>
</organism>
<name>A0ABQ1YRE1_9BACL</name>
<dbReference type="Pfam" id="PF13286">
    <property type="entry name" value="HD_assoc"/>
    <property type="match status" value="1"/>
</dbReference>
<evidence type="ECO:0000256" key="1">
    <source>
        <dbReference type="ARBA" id="ARBA00022801"/>
    </source>
</evidence>
<dbReference type="Proteomes" id="UP000659344">
    <property type="component" value="Unassembled WGS sequence"/>
</dbReference>
<dbReference type="InterPro" id="IPR026875">
    <property type="entry name" value="PHydrolase_assoc_dom"/>
</dbReference>
<reference evidence="4" key="1">
    <citation type="journal article" date="2019" name="Int. J. Syst. Evol. Microbiol.">
        <title>The Global Catalogue of Microorganisms (GCM) 10K type strain sequencing project: providing services to taxonomists for standard genome sequencing and annotation.</title>
        <authorList>
            <consortium name="The Broad Institute Genomics Platform"/>
            <consortium name="The Broad Institute Genome Sequencing Center for Infectious Disease"/>
            <person name="Wu L."/>
            <person name="Ma J."/>
        </authorList>
    </citation>
    <scope>NUCLEOTIDE SEQUENCE [LARGE SCALE GENOMIC DNA]</scope>
    <source>
        <strain evidence="4">CGMCC 1.12769</strain>
    </source>
</reference>
<dbReference type="SUPFAM" id="SSF109604">
    <property type="entry name" value="HD-domain/PDEase-like"/>
    <property type="match status" value="1"/>
</dbReference>
<comment type="caution">
    <text evidence="3">The sequence shown here is derived from an EMBL/GenBank/DDBJ whole genome shotgun (WGS) entry which is preliminary data.</text>
</comment>
<evidence type="ECO:0000313" key="3">
    <source>
        <dbReference type="EMBL" id="GGH34134.1"/>
    </source>
</evidence>
<sequence>MIKIIERVQFMDISAMRQHREHPDNIGYETTRATFERDYSRLIHSPTFRRLQGKSQIFGAGTGDYYRTRLTHSLEVAQIAREAARSLLRSYPEVETGQALHPGLIIDPEVVECAAICHDFGHPPFGHKGEEVLQGILKRLIEDKVAKALGTTQGRSQQEIDAVRESIQRKYEHFEGNAHNFRLIMFLEKRENIDGLNLSDAVLLGTNKYPYPSTENKKGVYLREWEYISHIRQLWDIPNGKKTLEAQLMDLCDDIAYSSHDLEDGIKAGKIEVHEHFMEDPYICRLIVEKIKTLEDSVWEGWQEETIGRKTREVLTSFLQVWKAKLPICGNDNSRTRREVKAYWVSLFVNHLGVVDDGGWKKVTFVSEGQEDEDMLRTVSVLKSFAWVTMISDLRVQRLQKRSAWIIKRLWDAFVDSDSSKSIIPSDWLLRFEQDQRSERPIWTWEHMVVDYIAGMTDAYAEKVYNELYGLKVGTIYELD</sequence>
<dbReference type="NCBIfam" id="TIGR01353">
    <property type="entry name" value="dGTP_triPase"/>
    <property type="match status" value="1"/>
</dbReference>
<gene>
    <name evidence="3" type="primary">dgt</name>
    <name evidence="3" type="ORF">GCM10008013_39670</name>
</gene>
<keyword evidence="4" id="KW-1185">Reference proteome</keyword>
<keyword evidence="1" id="KW-0378">Hydrolase</keyword>
<dbReference type="EMBL" id="BMFT01000003">
    <property type="protein sequence ID" value="GGH34134.1"/>
    <property type="molecule type" value="Genomic_DNA"/>
</dbReference>
<protein>
    <submittedName>
        <fullName evidence="3">Deoxyguanosinetriphosphate triphosphohydrolase-like protein</fullName>
    </submittedName>
</protein>
<feature type="domain" description="HD" evidence="2">
    <location>
        <begin position="69"/>
        <end position="258"/>
    </location>
</feature>
<dbReference type="InterPro" id="IPR006261">
    <property type="entry name" value="dGTPase"/>
</dbReference>
<dbReference type="InterPro" id="IPR050135">
    <property type="entry name" value="dGTPase-like"/>
</dbReference>
<evidence type="ECO:0000313" key="4">
    <source>
        <dbReference type="Proteomes" id="UP000659344"/>
    </source>
</evidence>
<dbReference type="SMART" id="SM00471">
    <property type="entry name" value="HDc"/>
    <property type="match status" value="1"/>
</dbReference>
<dbReference type="CDD" id="cd00077">
    <property type="entry name" value="HDc"/>
    <property type="match status" value="1"/>
</dbReference>
<dbReference type="Pfam" id="PF01966">
    <property type="entry name" value="HD"/>
    <property type="match status" value="1"/>
</dbReference>
<dbReference type="PANTHER" id="PTHR11373">
    <property type="entry name" value="DEOXYNUCLEOSIDE TRIPHOSPHATE TRIPHOSPHOHYDROLASE"/>
    <property type="match status" value="1"/>
</dbReference>
<dbReference type="InterPro" id="IPR003607">
    <property type="entry name" value="HD/PDEase_dom"/>
</dbReference>